<accession>A0A6S7G0Z0</accession>
<evidence type="ECO:0000313" key="1">
    <source>
        <dbReference type="EMBL" id="CAB3985375.1"/>
    </source>
</evidence>
<name>A0A6S7G0Z0_PARCT</name>
<organism evidence="1 2">
    <name type="scientific">Paramuricea clavata</name>
    <name type="common">Red gorgonian</name>
    <name type="synonym">Violescent sea-whip</name>
    <dbReference type="NCBI Taxonomy" id="317549"/>
    <lineage>
        <taxon>Eukaryota</taxon>
        <taxon>Metazoa</taxon>
        <taxon>Cnidaria</taxon>
        <taxon>Anthozoa</taxon>
        <taxon>Octocorallia</taxon>
        <taxon>Malacalcyonacea</taxon>
        <taxon>Plexauridae</taxon>
        <taxon>Paramuricea</taxon>
    </lineage>
</organism>
<gene>
    <name evidence="1" type="ORF">PACLA_8A048571</name>
</gene>
<sequence length="241" mass="28726">MEFNVEKCKVLRVVRTRTIYDRQYALGSSHLSVVQSEKDLGVWISDTLNWNIDTDNIVAKAQKMLGLLYRTLKDIDENSVKRLLYFAWVKPTLEYASPVWSPYKKRNINKIEKVERRAFRLILGHEVDYKSRLEKLHLLPLYMRREITDLVFLFKIIHELVDIPGGFLSWKNTCRSLRNSDDMTLTVPFARTDVFKLSYFVRVTRLWNLLPYTLRSIQHLSYFKKQLTLYYFKLFPSAFNP</sequence>
<dbReference type="EMBL" id="CACRXK020000866">
    <property type="protein sequence ID" value="CAB3985375.1"/>
    <property type="molecule type" value="Genomic_DNA"/>
</dbReference>
<dbReference type="PANTHER" id="PTHR33332">
    <property type="entry name" value="REVERSE TRANSCRIPTASE DOMAIN-CONTAINING PROTEIN"/>
    <property type="match status" value="1"/>
</dbReference>
<keyword evidence="2" id="KW-1185">Reference proteome</keyword>
<dbReference type="OrthoDB" id="5987385at2759"/>
<reference evidence="1" key="1">
    <citation type="submission" date="2020-04" db="EMBL/GenBank/DDBJ databases">
        <authorList>
            <person name="Alioto T."/>
            <person name="Alioto T."/>
            <person name="Gomez Garrido J."/>
        </authorList>
    </citation>
    <scope>NUCLEOTIDE SEQUENCE</scope>
    <source>
        <strain evidence="1">A484AB</strain>
    </source>
</reference>
<protein>
    <submittedName>
        <fullName evidence="1">Uncharacterized protein</fullName>
    </submittedName>
</protein>
<evidence type="ECO:0000313" key="2">
    <source>
        <dbReference type="Proteomes" id="UP001152795"/>
    </source>
</evidence>
<proteinExistence type="predicted"/>
<dbReference type="Proteomes" id="UP001152795">
    <property type="component" value="Unassembled WGS sequence"/>
</dbReference>
<comment type="caution">
    <text evidence="1">The sequence shown here is derived from an EMBL/GenBank/DDBJ whole genome shotgun (WGS) entry which is preliminary data.</text>
</comment>
<dbReference type="AlphaFoldDB" id="A0A6S7G0Z0"/>